<dbReference type="SMART" id="SM00825">
    <property type="entry name" value="PKS_KS"/>
    <property type="match status" value="1"/>
</dbReference>
<protein>
    <submittedName>
        <fullName evidence="8">Beta-ketoacyl-acyl-carrier-protein synthase I</fullName>
        <ecNumber evidence="8">2.3.1.41</ecNumber>
    </submittedName>
</protein>
<evidence type="ECO:0000256" key="1">
    <source>
        <dbReference type="ARBA" id="ARBA00022450"/>
    </source>
</evidence>
<dbReference type="Gene3D" id="1.10.1200.10">
    <property type="entry name" value="ACP-like"/>
    <property type="match status" value="1"/>
</dbReference>
<feature type="domain" description="Ketosynthase family 3 (KS3)" evidence="6">
    <location>
        <begin position="29"/>
        <end position="451"/>
    </location>
</feature>
<sequence>MQDETLIRRALLTIKELKNELEAARSRGTEPIVISAMACHFPGGVSNPDEYWDLVASGRDAISRVPANRWSAEAYLDTDPDAPGKTYVADGGFLADDLYRFDPAFFSISDAETREMDPQHRLLLTTSWEALESAALPSDRLPGHRIGVYVGATASEYATLPRNTDIGPYAATGSVMSVAVGRISHTLGLSGPALAVDTACSSSLAAVHLAVGALRSGQIDAALVGGVNALLSPAPFVMLSKMRALSPDGRCKVFDEAADGYVRSEGCGMVVLRRLSDAQADGSPILAVIRGTAINHDGHSSGVTVPNGTAQHRLISEALESAQLEPEQVDYLEAHGTGTPLGDPIEVRAALESYVSERRKAPLLVGSAKSVVGHLEAAAGVAGLIKAVLSLRHAQVPPNVHLTKLNSRITADVSSVRFPTVLEPWPDTAVRAAGISSFGFNGTNAHIIITQADENDAAAADEPDHRTAYPLVMSARADEPLAESMRRLLLYVEAQPETSLASLCRTMCEGRVQHRVRRGFCVKSIDDAVRQLTDAIDRGRFSRGAGGNIAMVFGGHLEAPSVIFDELATESVFVDTWNQVAQWLDAHQQAGVDGSCDELLTRAAQDFAAQLGVARLWISWGIRPAAILAEGDGDLPAAVVAGLLTEDEALAILAQRHGQGPVVDVELRPAQVRFICADGRAQTGADSWNQPCPPLDVAAQMTALLGRGYRAVVYVSGRELGGAGTDTVVVASVSEAEGAWELLSSGVSRLAQEGWDMDWQRFFQTVPARMLNLPTYPFQYRLFLEDPVAVADGQTQETVPGSLVASPLPTRQVEARINTWLLPEIADTGGLFHIGYYTRMVEHALRELGMVGDMIVEDFTFVKALHISGTDDRLVQMVMGSPDDQGKQPFEFHSREANGDVWELHARGTVQARHVPMRPKVTSEGRQEIMDQCPQTLEGSDFYQDYAARGFEVGASVRLVKEVRIGARQALARIRTRASEGEAAAHLSPGFFDACAQLAMIAGRDQLADDDLYITVDIAHFEVPDRRWGEEVWCHLWAVDDQEAGTISVNFDVYDGSGNYVTRCQGMRLRVIPKELTGEVAGVPGDDGTVVDARAGGLSSEADEELESRIRGHLVAAVQDILGNGDGDVPLDVSLAELGLESLAALELRRSVKNEFGVQLALELLIQGPSIDGLGASILRIINGADDSRSRHEADEQVSWHSGEYSTQPGDWLAHERLSAAPRARLFCIPYGIKGASLYASWKSLLPDDIDVCPVQFPGKEGRINERPISEMDEAVGALEQVLASYMDRPFAIYGHSVGALVAFRLAHRLAERSDGLLRHLFVGAFSSPSIGSNPVYDRVVESFHEFGFDTLPEVEELIQMPKDRSQEYEDYISETFGIEVNDEMRYALKPVGYSDFRLVHTYQFDPDEEGLTIPIAGYHGRSDTFVVEEEMRAWEGLTSGSFALRVFEGDHFFLHHDQSEQELLDDLRDRLYSVS</sequence>
<dbReference type="InterPro" id="IPR032821">
    <property type="entry name" value="PKS_assoc"/>
</dbReference>
<evidence type="ECO:0000259" key="7">
    <source>
        <dbReference type="PROSITE" id="PS52019"/>
    </source>
</evidence>
<dbReference type="SUPFAM" id="SSF52151">
    <property type="entry name" value="FabD/lysophospholipase-like"/>
    <property type="match status" value="1"/>
</dbReference>
<keyword evidence="3 8" id="KW-0808">Transferase</keyword>
<dbReference type="InterPro" id="IPR020806">
    <property type="entry name" value="PKS_PP-bd"/>
</dbReference>
<dbReference type="RefSeq" id="WP_051281187.1">
    <property type="nucleotide sequence ID" value="NZ_CBCRWE010000009.1"/>
</dbReference>
<dbReference type="Gene3D" id="3.40.50.1820">
    <property type="entry name" value="alpha/beta hydrolase"/>
    <property type="match status" value="1"/>
</dbReference>
<dbReference type="Pfam" id="PF02801">
    <property type="entry name" value="Ketoacyl-synt_C"/>
    <property type="match status" value="1"/>
</dbReference>
<dbReference type="InterPro" id="IPR016035">
    <property type="entry name" value="Acyl_Trfase/lysoPLipase"/>
</dbReference>
<comment type="caution">
    <text evidence="4">Lacks conserved residue(s) required for the propagation of feature annotation.</text>
</comment>
<dbReference type="InterPro" id="IPR001227">
    <property type="entry name" value="Ac_transferase_dom_sf"/>
</dbReference>
<dbReference type="PROSITE" id="PS00606">
    <property type="entry name" value="KS3_1"/>
    <property type="match status" value="1"/>
</dbReference>
<organism evidence="8 9">
    <name type="scientific">Actinomyces slackii</name>
    <dbReference type="NCBI Taxonomy" id="52774"/>
    <lineage>
        <taxon>Bacteria</taxon>
        <taxon>Bacillati</taxon>
        <taxon>Actinomycetota</taxon>
        <taxon>Actinomycetes</taxon>
        <taxon>Actinomycetales</taxon>
        <taxon>Actinomycetaceae</taxon>
        <taxon>Actinomyces</taxon>
    </lineage>
</organism>
<dbReference type="EMBL" id="LR134363">
    <property type="protein sequence ID" value="VEG75207.1"/>
    <property type="molecule type" value="Genomic_DNA"/>
</dbReference>
<dbReference type="PANTHER" id="PTHR43775">
    <property type="entry name" value="FATTY ACID SYNTHASE"/>
    <property type="match status" value="1"/>
</dbReference>
<dbReference type="InterPro" id="IPR049900">
    <property type="entry name" value="PKS_mFAS_DH"/>
</dbReference>
<dbReference type="InterPro" id="IPR020807">
    <property type="entry name" value="PKS_DH"/>
</dbReference>
<dbReference type="InterPro" id="IPR001031">
    <property type="entry name" value="Thioesterase"/>
</dbReference>
<dbReference type="SMART" id="SM00826">
    <property type="entry name" value="PKS_DH"/>
    <property type="match status" value="1"/>
</dbReference>
<dbReference type="InterPro" id="IPR018201">
    <property type="entry name" value="Ketoacyl_synth_AS"/>
</dbReference>
<dbReference type="GO" id="GO:0031177">
    <property type="term" value="F:phosphopantetheine binding"/>
    <property type="evidence" value="ECO:0007669"/>
    <property type="project" value="InterPro"/>
</dbReference>
<dbReference type="SMART" id="SM00823">
    <property type="entry name" value="PKS_PP"/>
    <property type="match status" value="1"/>
</dbReference>
<dbReference type="SUPFAM" id="SSF53474">
    <property type="entry name" value="alpha/beta-Hydrolases"/>
    <property type="match status" value="1"/>
</dbReference>
<dbReference type="GO" id="GO:0004312">
    <property type="term" value="F:fatty acid synthase activity"/>
    <property type="evidence" value="ECO:0007669"/>
    <property type="project" value="TreeGrafter"/>
</dbReference>
<keyword evidence="8" id="KW-0012">Acyltransferase</keyword>
<dbReference type="GO" id="GO:0004315">
    <property type="term" value="F:3-oxoacyl-[acyl-carrier-protein] synthase activity"/>
    <property type="evidence" value="ECO:0007669"/>
    <property type="project" value="UniProtKB-EC"/>
</dbReference>
<name>A0A3S5EMA0_9ACTO</name>
<dbReference type="Gene3D" id="3.30.70.3290">
    <property type="match status" value="2"/>
</dbReference>
<dbReference type="InterPro" id="IPR049551">
    <property type="entry name" value="PKS_DH_C"/>
</dbReference>
<dbReference type="GO" id="GO:0006633">
    <property type="term" value="P:fatty acid biosynthetic process"/>
    <property type="evidence" value="ECO:0007669"/>
    <property type="project" value="InterPro"/>
</dbReference>
<feature type="domain" description="Carrier" evidence="5">
    <location>
        <begin position="1105"/>
        <end position="1182"/>
    </location>
</feature>
<dbReference type="SUPFAM" id="SSF47336">
    <property type="entry name" value="ACP-like"/>
    <property type="match status" value="1"/>
</dbReference>
<accession>A0A3S5EMA0</accession>
<dbReference type="CDD" id="cd00833">
    <property type="entry name" value="PKS"/>
    <property type="match status" value="1"/>
</dbReference>
<dbReference type="PROSITE" id="PS52004">
    <property type="entry name" value="KS3_2"/>
    <property type="match status" value="1"/>
</dbReference>
<dbReference type="InterPro" id="IPR029058">
    <property type="entry name" value="AB_hydrolase_fold"/>
</dbReference>
<dbReference type="STRING" id="1278298.GCA_000428685_02021"/>
<dbReference type="InterPro" id="IPR036736">
    <property type="entry name" value="ACP-like_sf"/>
</dbReference>
<gene>
    <name evidence="8" type="ORF">NCTC11923_01865</name>
</gene>
<dbReference type="PROSITE" id="PS00012">
    <property type="entry name" value="PHOSPHOPANTETHEINE"/>
    <property type="match status" value="1"/>
</dbReference>
<evidence type="ECO:0000259" key="5">
    <source>
        <dbReference type="PROSITE" id="PS50075"/>
    </source>
</evidence>
<dbReference type="Proteomes" id="UP000276899">
    <property type="component" value="Chromosome"/>
</dbReference>
<dbReference type="Pfam" id="PF14765">
    <property type="entry name" value="PS-DH"/>
    <property type="match status" value="1"/>
</dbReference>
<evidence type="ECO:0000313" key="9">
    <source>
        <dbReference type="Proteomes" id="UP000276899"/>
    </source>
</evidence>
<proteinExistence type="predicted"/>
<evidence type="ECO:0000259" key="6">
    <source>
        <dbReference type="PROSITE" id="PS52004"/>
    </source>
</evidence>
<dbReference type="InterPro" id="IPR014031">
    <property type="entry name" value="Ketoacyl_synth_C"/>
</dbReference>
<keyword evidence="9" id="KW-1185">Reference proteome</keyword>
<dbReference type="Pfam" id="PF00550">
    <property type="entry name" value="PP-binding"/>
    <property type="match status" value="1"/>
</dbReference>
<dbReference type="EC" id="2.3.1.41" evidence="8"/>
<dbReference type="Pfam" id="PF16197">
    <property type="entry name" value="KAsynt_C_assoc"/>
    <property type="match status" value="1"/>
</dbReference>
<dbReference type="Gene3D" id="3.40.366.10">
    <property type="entry name" value="Malonyl-Coenzyme A Acyl Carrier Protein, domain 2"/>
    <property type="match status" value="2"/>
</dbReference>
<dbReference type="SUPFAM" id="SSF53901">
    <property type="entry name" value="Thiolase-like"/>
    <property type="match status" value="1"/>
</dbReference>
<dbReference type="Pfam" id="PF00975">
    <property type="entry name" value="Thioesterase"/>
    <property type="match status" value="1"/>
</dbReference>
<evidence type="ECO:0000313" key="8">
    <source>
        <dbReference type="EMBL" id="VEG75207.1"/>
    </source>
</evidence>
<dbReference type="InterPro" id="IPR042104">
    <property type="entry name" value="PKS_dehydratase_sf"/>
</dbReference>
<dbReference type="InterPro" id="IPR006162">
    <property type="entry name" value="Ppantetheine_attach_site"/>
</dbReference>
<evidence type="ECO:0000256" key="2">
    <source>
        <dbReference type="ARBA" id="ARBA00022553"/>
    </source>
</evidence>
<dbReference type="FunFam" id="3.40.47.10:FF:000019">
    <property type="entry name" value="Polyketide synthase type I"/>
    <property type="match status" value="1"/>
</dbReference>
<dbReference type="InterPro" id="IPR014030">
    <property type="entry name" value="Ketoacyl_synth_N"/>
</dbReference>
<dbReference type="PANTHER" id="PTHR43775:SF37">
    <property type="entry name" value="SI:DKEY-61P9.11"/>
    <property type="match status" value="1"/>
</dbReference>
<dbReference type="PROSITE" id="PS50075">
    <property type="entry name" value="CARRIER"/>
    <property type="match status" value="1"/>
</dbReference>
<feature type="domain" description="PKS/mFAS DH" evidence="7">
    <location>
        <begin position="781"/>
        <end position="1078"/>
    </location>
</feature>
<keyword evidence="2" id="KW-0597">Phosphoprotein</keyword>
<feature type="region of interest" description="C-terminal hotdog fold" evidence="4">
    <location>
        <begin position="934"/>
        <end position="1078"/>
    </location>
</feature>
<dbReference type="Gene3D" id="3.10.129.110">
    <property type="entry name" value="Polyketide synthase dehydratase"/>
    <property type="match status" value="1"/>
</dbReference>
<dbReference type="InterPro" id="IPR020841">
    <property type="entry name" value="PKS_Beta-ketoAc_synthase_dom"/>
</dbReference>
<dbReference type="PROSITE" id="PS52019">
    <property type="entry name" value="PKS_MFAS_DH"/>
    <property type="match status" value="1"/>
</dbReference>
<keyword evidence="1" id="KW-0596">Phosphopantetheine</keyword>
<reference evidence="8 9" key="1">
    <citation type="submission" date="2018-12" db="EMBL/GenBank/DDBJ databases">
        <authorList>
            <consortium name="Pathogen Informatics"/>
        </authorList>
    </citation>
    <scope>NUCLEOTIDE SEQUENCE [LARGE SCALE GENOMIC DNA]</scope>
    <source>
        <strain evidence="8 9">NCTC11923</strain>
    </source>
</reference>
<dbReference type="InterPro" id="IPR050091">
    <property type="entry name" value="PKS_NRPS_Biosynth_Enz"/>
</dbReference>
<dbReference type="KEGG" id="asla:NCTC11923_01865"/>
<dbReference type="Gene3D" id="3.40.47.10">
    <property type="match status" value="1"/>
</dbReference>
<evidence type="ECO:0000256" key="4">
    <source>
        <dbReference type="PROSITE-ProRule" id="PRU01363"/>
    </source>
</evidence>
<evidence type="ECO:0000256" key="3">
    <source>
        <dbReference type="ARBA" id="ARBA00022679"/>
    </source>
</evidence>
<dbReference type="InterPro" id="IPR016039">
    <property type="entry name" value="Thiolase-like"/>
</dbReference>
<dbReference type="InterPro" id="IPR009081">
    <property type="entry name" value="PP-bd_ACP"/>
</dbReference>
<feature type="region of interest" description="N-terminal hotdog fold" evidence="4">
    <location>
        <begin position="781"/>
        <end position="917"/>
    </location>
</feature>
<dbReference type="Pfam" id="PF00109">
    <property type="entry name" value="ketoacyl-synt"/>
    <property type="match status" value="1"/>
</dbReference>